<comment type="similarity">
    <text evidence="9">Belongs to the binding-protein-dependent transport system permease family. LivHM subfamily.</text>
</comment>
<dbReference type="OrthoDB" id="9807115at2"/>
<dbReference type="PANTHER" id="PTHR11795">
    <property type="entry name" value="BRANCHED-CHAIN AMINO ACID TRANSPORT SYSTEM PERMEASE PROTEIN LIVH"/>
    <property type="match status" value="1"/>
</dbReference>
<feature type="transmembrane region" description="Helical" evidence="10">
    <location>
        <begin position="193"/>
        <end position="217"/>
    </location>
</feature>
<dbReference type="InterPro" id="IPR052157">
    <property type="entry name" value="BCAA_transport_permease"/>
</dbReference>
<evidence type="ECO:0000256" key="6">
    <source>
        <dbReference type="ARBA" id="ARBA00022970"/>
    </source>
</evidence>
<dbReference type="InterPro" id="IPR001851">
    <property type="entry name" value="ABC_transp_permease"/>
</dbReference>
<evidence type="ECO:0000313" key="11">
    <source>
        <dbReference type="EMBL" id="BBB90600.1"/>
    </source>
</evidence>
<evidence type="ECO:0000256" key="7">
    <source>
        <dbReference type="ARBA" id="ARBA00022989"/>
    </source>
</evidence>
<evidence type="ECO:0000256" key="3">
    <source>
        <dbReference type="ARBA" id="ARBA00022475"/>
    </source>
</evidence>
<dbReference type="EMBL" id="AP018449">
    <property type="protein sequence ID" value="BBB90600.1"/>
    <property type="molecule type" value="Genomic_DNA"/>
</dbReference>
<feature type="transmembrane region" description="Helical" evidence="10">
    <location>
        <begin position="272"/>
        <end position="291"/>
    </location>
</feature>
<evidence type="ECO:0000256" key="4">
    <source>
        <dbReference type="ARBA" id="ARBA00022519"/>
    </source>
</evidence>
<dbReference type="GO" id="GO:0015192">
    <property type="term" value="F:L-phenylalanine transmembrane transporter activity"/>
    <property type="evidence" value="ECO:0007669"/>
    <property type="project" value="TreeGrafter"/>
</dbReference>
<evidence type="ECO:0000256" key="8">
    <source>
        <dbReference type="ARBA" id="ARBA00023136"/>
    </source>
</evidence>
<evidence type="ECO:0000256" key="9">
    <source>
        <dbReference type="ARBA" id="ARBA00037998"/>
    </source>
</evidence>
<dbReference type="KEGG" id="mana:MAMMFC1_01254"/>
<dbReference type="Proteomes" id="UP000276437">
    <property type="component" value="Chromosome"/>
</dbReference>
<feature type="transmembrane region" description="Helical" evidence="10">
    <location>
        <begin position="20"/>
        <end position="41"/>
    </location>
</feature>
<evidence type="ECO:0000256" key="2">
    <source>
        <dbReference type="ARBA" id="ARBA00022448"/>
    </source>
</evidence>
<keyword evidence="7 10" id="KW-1133">Transmembrane helix</keyword>
<keyword evidence="4" id="KW-0997">Cell inner membrane</keyword>
<evidence type="ECO:0000256" key="1">
    <source>
        <dbReference type="ARBA" id="ARBA00004651"/>
    </source>
</evidence>
<proteinExistence type="inferred from homology"/>
<accession>A0A348AHQ2</accession>
<keyword evidence="12" id="KW-1185">Reference proteome</keyword>
<protein>
    <submittedName>
        <fullName evidence="11">High-affinity branched-chain amino acid transport system permease protein LivH</fullName>
    </submittedName>
</protein>
<organism evidence="11 12">
    <name type="scientific">Methylomusa anaerophila</name>
    <dbReference type="NCBI Taxonomy" id="1930071"/>
    <lineage>
        <taxon>Bacteria</taxon>
        <taxon>Bacillati</taxon>
        <taxon>Bacillota</taxon>
        <taxon>Negativicutes</taxon>
        <taxon>Selenomonadales</taxon>
        <taxon>Sporomusaceae</taxon>
        <taxon>Methylomusa</taxon>
    </lineage>
</organism>
<name>A0A348AHQ2_9FIRM</name>
<dbReference type="Pfam" id="PF02653">
    <property type="entry name" value="BPD_transp_2"/>
    <property type="match status" value="1"/>
</dbReference>
<dbReference type="AlphaFoldDB" id="A0A348AHQ2"/>
<dbReference type="GO" id="GO:0042941">
    <property type="term" value="P:D-alanine transmembrane transport"/>
    <property type="evidence" value="ECO:0007669"/>
    <property type="project" value="TreeGrafter"/>
</dbReference>
<dbReference type="PANTHER" id="PTHR11795:SF371">
    <property type="entry name" value="HIGH-AFFINITY BRANCHED-CHAIN AMINO ACID TRANSPORT SYSTEM PERMEASE PROTEIN LIVH"/>
    <property type="match status" value="1"/>
</dbReference>
<feature type="transmembrane region" description="Helical" evidence="10">
    <location>
        <begin position="99"/>
        <end position="121"/>
    </location>
</feature>
<evidence type="ECO:0000256" key="5">
    <source>
        <dbReference type="ARBA" id="ARBA00022692"/>
    </source>
</evidence>
<dbReference type="Gene3D" id="1.10.3470.10">
    <property type="entry name" value="ABC transporter involved in vitamin B12 uptake, BtuC"/>
    <property type="match status" value="1"/>
</dbReference>
<dbReference type="GO" id="GO:0015190">
    <property type="term" value="F:L-leucine transmembrane transporter activity"/>
    <property type="evidence" value="ECO:0007669"/>
    <property type="project" value="TreeGrafter"/>
</dbReference>
<sequence>MELGSLVQQIVQQLINGISLGSIYALIALGYTMVYGIIRLINFAHGDIYMLGAYAGFFATTVFKMSFIPALIFSMAVAAVIGMIIERAAYRPLRNAPKIAVLITAIGVSLFLEYGGMLLVTPQPRTFPAVFTAEVYKFGGLVINSQQVLILFISLLLMVILTYIVNRTKVGKAMRAVSFDTDTARLMGIDVDLVISFTFGIGSALAAAAGVLVGIYYNSIDPLMGLIPGLKAFVAAVLGGIGNIPGAMLGGTLLGVIEALVSGFWSSTFRDAVAFGILIIILLFRPSGLLGRNIREKV</sequence>
<reference evidence="11 12" key="1">
    <citation type="journal article" date="2018" name="Int. J. Syst. Evol. Microbiol.">
        <title>Methylomusa anaerophila gen. nov., sp. nov., an anaerobic methanol-utilizing bacterium isolated from a microbial fuel cell.</title>
        <authorList>
            <person name="Amano N."/>
            <person name="Yamamuro A."/>
            <person name="Miyahara M."/>
            <person name="Kouzuma A."/>
            <person name="Abe T."/>
            <person name="Watanabe K."/>
        </authorList>
    </citation>
    <scope>NUCLEOTIDE SEQUENCE [LARGE SCALE GENOMIC DNA]</scope>
    <source>
        <strain evidence="11 12">MMFC1</strain>
    </source>
</reference>
<keyword evidence="8 10" id="KW-0472">Membrane</keyword>
<evidence type="ECO:0000256" key="10">
    <source>
        <dbReference type="SAM" id="Phobius"/>
    </source>
</evidence>
<feature type="transmembrane region" description="Helical" evidence="10">
    <location>
        <begin position="141"/>
        <end position="165"/>
    </location>
</feature>
<evidence type="ECO:0000313" key="12">
    <source>
        <dbReference type="Proteomes" id="UP000276437"/>
    </source>
</evidence>
<keyword evidence="2" id="KW-0813">Transport</keyword>
<keyword evidence="3" id="KW-1003">Cell membrane</keyword>
<dbReference type="GO" id="GO:0015188">
    <property type="term" value="F:L-isoleucine transmembrane transporter activity"/>
    <property type="evidence" value="ECO:0007669"/>
    <property type="project" value="TreeGrafter"/>
</dbReference>
<dbReference type="GO" id="GO:0015808">
    <property type="term" value="P:L-alanine transport"/>
    <property type="evidence" value="ECO:0007669"/>
    <property type="project" value="TreeGrafter"/>
</dbReference>
<dbReference type="GO" id="GO:1903806">
    <property type="term" value="P:L-isoleucine import across plasma membrane"/>
    <property type="evidence" value="ECO:0007669"/>
    <property type="project" value="TreeGrafter"/>
</dbReference>
<dbReference type="CDD" id="cd06582">
    <property type="entry name" value="TM_PBP1_LivH_like"/>
    <property type="match status" value="1"/>
</dbReference>
<comment type="subcellular location">
    <subcellularLocation>
        <location evidence="1">Cell membrane</location>
        <topology evidence="1">Multi-pass membrane protein</topology>
    </subcellularLocation>
</comment>
<keyword evidence="5 10" id="KW-0812">Transmembrane</keyword>
<keyword evidence="6" id="KW-0029">Amino-acid transport</keyword>
<dbReference type="RefSeq" id="WP_126307408.1">
    <property type="nucleotide sequence ID" value="NZ_AP018449.1"/>
</dbReference>
<dbReference type="GO" id="GO:0005304">
    <property type="term" value="F:L-valine transmembrane transporter activity"/>
    <property type="evidence" value="ECO:0007669"/>
    <property type="project" value="TreeGrafter"/>
</dbReference>
<dbReference type="GO" id="GO:0005886">
    <property type="term" value="C:plasma membrane"/>
    <property type="evidence" value="ECO:0007669"/>
    <property type="project" value="UniProtKB-SubCell"/>
</dbReference>
<gene>
    <name evidence="11" type="primary">livH_1</name>
    <name evidence="11" type="ORF">MAMMFC1_01254</name>
</gene>
<dbReference type="InterPro" id="IPR037294">
    <property type="entry name" value="ABC_BtuC-like"/>
</dbReference>